<dbReference type="RefSeq" id="WP_167127841.1">
    <property type="nucleotide sequence ID" value="NZ_JAAQQR010000006.1"/>
</dbReference>
<name>A0ABX0Q697_9GAMM</name>
<dbReference type="InterPro" id="IPR050580">
    <property type="entry name" value="2H_phosphoesterase_YjcG-like"/>
</dbReference>
<sequence>MSRTLLALMVPEAEPLIGDLRARLDPAAKLGLAAHITLVYPFLDSERITPAVEERLRTVAAARQPLAFHLDAVRMFPSTVWLAPSPSAAIGALAAALQLAFPERPRRDREFPEYIPHVSVARDVRRDREAIAAALEERLHANGPVPCLAGQVHVMERAPDGWKTRLVVTLGGAPTDAGETGGGARRGRTIR</sequence>
<accession>A0ABX0Q697</accession>
<dbReference type="EMBL" id="JAAQQR010000006">
    <property type="protein sequence ID" value="NID06070.1"/>
    <property type="molecule type" value="Genomic_DNA"/>
</dbReference>
<dbReference type="GO" id="GO:0016874">
    <property type="term" value="F:ligase activity"/>
    <property type="evidence" value="ECO:0007669"/>
    <property type="project" value="UniProtKB-KW"/>
</dbReference>
<proteinExistence type="predicted"/>
<evidence type="ECO:0000313" key="1">
    <source>
        <dbReference type="EMBL" id="NID06070.1"/>
    </source>
</evidence>
<evidence type="ECO:0000313" key="2">
    <source>
        <dbReference type="Proteomes" id="UP001429601"/>
    </source>
</evidence>
<comment type="caution">
    <text evidence="1">The sequence shown here is derived from an EMBL/GenBank/DDBJ whole genome shotgun (WGS) entry which is preliminary data.</text>
</comment>
<gene>
    <name evidence="1" type="ORF">HBF26_14320</name>
</gene>
<dbReference type="Proteomes" id="UP001429601">
    <property type="component" value="Unassembled WGS sequence"/>
</dbReference>
<dbReference type="PANTHER" id="PTHR40037:SF1">
    <property type="entry name" value="PHOSPHOESTERASE SAOUHSC_00951-RELATED"/>
    <property type="match status" value="1"/>
</dbReference>
<keyword evidence="1" id="KW-0436">Ligase</keyword>
<protein>
    <submittedName>
        <fullName evidence="1">2'-5' RNA ligase family protein</fullName>
    </submittedName>
</protein>
<dbReference type="PANTHER" id="PTHR40037">
    <property type="entry name" value="PHOSPHOESTERASE YJCG-RELATED"/>
    <property type="match status" value="1"/>
</dbReference>
<keyword evidence="2" id="KW-1185">Reference proteome</keyword>
<organism evidence="1 2">
    <name type="scientific">Luteibacter jiangsuensis</name>
    <dbReference type="NCBI Taxonomy" id="637577"/>
    <lineage>
        <taxon>Bacteria</taxon>
        <taxon>Pseudomonadati</taxon>
        <taxon>Pseudomonadota</taxon>
        <taxon>Gammaproteobacteria</taxon>
        <taxon>Lysobacterales</taxon>
        <taxon>Rhodanobacteraceae</taxon>
        <taxon>Luteibacter</taxon>
    </lineage>
</organism>
<reference evidence="1 2" key="1">
    <citation type="journal article" date="2011" name="Curr. Microbiol.">
        <title>Luteibacter jiangsuensis sp. nov.: a methamidophos-degrading bacterium isolated from a methamidophos-manufacturing factory.</title>
        <authorList>
            <person name="Wang L."/>
            <person name="Wang G.L."/>
            <person name="Li S.P."/>
            <person name="Jiang J.D."/>
        </authorList>
    </citation>
    <scope>NUCLEOTIDE SEQUENCE [LARGE SCALE GENOMIC DNA]</scope>
    <source>
        <strain evidence="1 2">CGMCC 1.10133</strain>
    </source>
</reference>
<dbReference type="SUPFAM" id="SSF55144">
    <property type="entry name" value="LigT-like"/>
    <property type="match status" value="1"/>
</dbReference>
<dbReference type="Gene3D" id="3.90.1140.10">
    <property type="entry name" value="Cyclic phosphodiesterase"/>
    <property type="match status" value="1"/>
</dbReference>
<dbReference type="InterPro" id="IPR009097">
    <property type="entry name" value="Cyclic_Pdiesterase"/>
</dbReference>
<dbReference type="Pfam" id="PF13563">
    <property type="entry name" value="2_5_RNA_ligase2"/>
    <property type="match status" value="1"/>
</dbReference>